<dbReference type="PANTHER" id="PTHR35205:SF1">
    <property type="entry name" value="ZU5 DOMAIN-CONTAINING PROTEIN"/>
    <property type="match status" value="1"/>
</dbReference>
<reference evidence="1 2" key="1">
    <citation type="submission" date="2016-12" db="EMBL/GenBank/DDBJ databases">
        <title>The genomes of Aspergillus section Nigri reveals drivers in fungal speciation.</title>
        <authorList>
            <consortium name="DOE Joint Genome Institute"/>
            <person name="Vesth T.C."/>
            <person name="Nybo J."/>
            <person name="Theobald S."/>
            <person name="Brandl J."/>
            <person name="Frisvad J.C."/>
            <person name="Nielsen K.F."/>
            <person name="Lyhne E.K."/>
            <person name="Kogle M.E."/>
            <person name="Kuo A."/>
            <person name="Riley R."/>
            <person name="Clum A."/>
            <person name="Nolan M."/>
            <person name="Lipzen A."/>
            <person name="Salamov A."/>
            <person name="Henrissat B."/>
            <person name="Wiebenga A."/>
            <person name="De Vries R.P."/>
            <person name="Grigoriev I.V."/>
            <person name="Mortensen U.H."/>
            <person name="Andersen M.R."/>
            <person name="Baker S.E."/>
        </authorList>
    </citation>
    <scope>NUCLEOTIDE SEQUENCE [LARGE SCALE GENOMIC DNA]</scope>
    <source>
        <strain evidence="1 2">CBS 121591</strain>
    </source>
</reference>
<dbReference type="PANTHER" id="PTHR35205">
    <property type="entry name" value="NB-ARC AND TPR DOMAIN PROTEIN"/>
    <property type="match status" value="1"/>
</dbReference>
<dbReference type="VEuPathDB" id="FungiDB:BO82DRAFT_205041"/>
<sequence length="147" mass="16407">MIFDGADGLHLVPLLKYFSVCPRGHIIIMSRDPIAIGVLAPAGQTLEPFKKHTTVELLLEKAAISNAMRDNLEQAGAITKGLGYLPLAVNQAGAFIQRRQKSLKNYHHLFQKKKYKILKISPGISGYDNTVAAVLYDLRYCWRIESI</sequence>
<evidence type="ECO:0000313" key="1">
    <source>
        <dbReference type="EMBL" id="PYH76482.1"/>
    </source>
</evidence>
<name>A0A319D936_9EURO</name>
<dbReference type="EMBL" id="KZ821757">
    <property type="protein sequence ID" value="PYH76482.1"/>
    <property type="molecule type" value="Genomic_DNA"/>
</dbReference>
<evidence type="ECO:0000313" key="2">
    <source>
        <dbReference type="Proteomes" id="UP000248340"/>
    </source>
</evidence>
<dbReference type="OrthoDB" id="427518at2759"/>
<organism evidence="1 2">
    <name type="scientific">Aspergillus uvarum CBS 121591</name>
    <dbReference type="NCBI Taxonomy" id="1448315"/>
    <lineage>
        <taxon>Eukaryota</taxon>
        <taxon>Fungi</taxon>
        <taxon>Dikarya</taxon>
        <taxon>Ascomycota</taxon>
        <taxon>Pezizomycotina</taxon>
        <taxon>Eurotiomycetes</taxon>
        <taxon>Eurotiomycetidae</taxon>
        <taxon>Eurotiales</taxon>
        <taxon>Aspergillaceae</taxon>
        <taxon>Aspergillus</taxon>
        <taxon>Aspergillus subgen. Circumdati</taxon>
    </lineage>
</organism>
<evidence type="ECO:0008006" key="3">
    <source>
        <dbReference type="Google" id="ProtNLM"/>
    </source>
</evidence>
<keyword evidence="2" id="KW-1185">Reference proteome</keyword>
<accession>A0A319D936</accession>
<protein>
    <recommendedName>
        <fullName evidence="3">NB-ARC domain-containing protein</fullName>
    </recommendedName>
</protein>
<dbReference type="RefSeq" id="XP_025486682.1">
    <property type="nucleotide sequence ID" value="XM_025630640.1"/>
</dbReference>
<dbReference type="AlphaFoldDB" id="A0A319D936"/>
<dbReference type="Proteomes" id="UP000248340">
    <property type="component" value="Unassembled WGS sequence"/>
</dbReference>
<dbReference type="GeneID" id="37133381"/>
<gene>
    <name evidence="1" type="ORF">BO82DRAFT_205041</name>
</gene>
<proteinExistence type="predicted"/>